<evidence type="ECO:0000256" key="4">
    <source>
        <dbReference type="SAM" id="SignalP"/>
    </source>
</evidence>
<dbReference type="InterPro" id="IPR036249">
    <property type="entry name" value="Thioredoxin-like_sf"/>
</dbReference>
<feature type="signal peptide" evidence="4">
    <location>
        <begin position="1"/>
        <end position="27"/>
    </location>
</feature>
<dbReference type="InterPro" id="IPR013766">
    <property type="entry name" value="Thioredoxin_domain"/>
</dbReference>
<organism evidence="6 7">
    <name type="scientific">Rubellimicrobium rubrum</name>
    <dbReference type="NCBI Taxonomy" id="2585369"/>
    <lineage>
        <taxon>Bacteria</taxon>
        <taxon>Pseudomonadati</taxon>
        <taxon>Pseudomonadota</taxon>
        <taxon>Alphaproteobacteria</taxon>
        <taxon>Rhodobacterales</taxon>
        <taxon>Roseobacteraceae</taxon>
        <taxon>Rubellimicrobium</taxon>
    </lineage>
</organism>
<dbReference type="Gene3D" id="3.40.30.10">
    <property type="entry name" value="Glutaredoxin"/>
    <property type="match status" value="1"/>
</dbReference>
<evidence type="ECO:0000256" key="2">
    <source>
        <dbReference type="ARBA" id="ARBA00005791"/>
    </source>
</evidence>
<keyword evidence="7" id="KW-1185">Reference proteome</keyword>
<dbReference type="PROSITE" id="PS51352">
    <property type="entry name" value="THIOREDOXIN_2"/>
    <property type="match status" value="1"/>
</dbReference>
<evidence type="ECO:0000256" key="3">
    <source>
        <dbReference type="SAM" id="MobiDB-lite"/>
    </source>
</evidence>
<feature type="domain" description="Thioredoxin" evidence="5">
    <location>
        <begin position="32"/>
        <end position="227"/>
    </location>
</feature>
<dbReference type="AlphaFoldDB" id="A0A5C4MUK9"/>
<dbReference type="InterPro" id="IPR012336">
    <property type="entry name" value="Thioredoxin-like_fold"/>
</dbReference>
<dbReference type="PANTHER" id="PTHR13887:SF56">
    <property type="entry name" value="THIOREDOXIN-LIKE REDUCTASE RV2466C"/>
    <property type="match status" value="1"/>
</dbReference>
<keyword evidence="4" id="KW-0732">Signal</keyword>
<comment type="similarity">
    <text evidence="2">Belongs to the thioredoxin family. DsbA subfamily.</text>
</comment>
<evidence type="ECO:0000313" key="6">
    <source>
        <dbReference type="EMBL" id="TNC49777.1"/>
    </source>
</evidence>
<dbReference type="PANTHER" id="PTHR13887">
    <property type="entry name" value="GLUTATHIONE S-TRANSFERASE KAPPA"/>
    <property type="match status" value="1"/>
</dbReference>
<reference evidence="6 7" key="1">
    <citation type="submission" date="2019-06" db="EMBL/GenBank/DDBJ databases">
        <title>YIM 131921 draft genome.</title>
        <authorList>
            <person name="Jiang L."/>
        </authorList>
    </citation>
    <scope>NUCLEOTIDE SEQUENCE [LARGE SCALE GENOMIC DNA]</scope>
    <source>
        <strain evidence="6 7">YIM 131921</strain>
    </source>
</reference>
<comment type="function">
    <text evidence="1">May be required for disulfide bond formation in some proteins.</text>
</comment>
<evidence type="ECO:0000256" key="1">
    <source>
        <dbReference type="ARBA" id="ARBA00003565"/>
    </source>
</evidence>
<evidence type="ECO:0000259" key="5">
    <source>
        <dbReference type="PROSITE" id="PS51352"/>
    </source>
</evidence>
<dbReference type="SUPFAM" id="SSF52833">
    <property type="entry name" value="Thioredoxin-like"/>
    <property type="match status" value="1"/>
</dbReference>
<comment type="caution">
    <text evidence="6">The sequence shown here is derived from an EMBL/GenBank/DDBJ whole genome shotgun (WGS) entry which is preliminary data.</text>
</comment>
<dbReference type="RefSeq" id="WP_139076553.1">
    <property type="nucleotide sequence ID" value="NZ_VDFU01000009.1"/>
</dbReference>
<dbReference type="OrthoDB" id="8478320at2"/>
<dbReference type="Proteomes" id="UP000305887">
    <property type="component" value="Unassembled WGS sequence"/>
</dbReference>
<dbReference type="EMBL" id="VDFU01000009">
    <property type="protein sequence ID" value="TNC49777.1"/>
    <property type="molecule type" value="Genomic_DNA"/>
</dbReference>
<name>A0A5C4MUK9_9RHOB</name>
<sequence length="231" mass="25305">MKRPVLFAALTSVFALGGTALPLSAWAQEAATPTPDAASEQAATPDQTAEAEPVTIPDMAQGAEDAPVTIIEYGSFTCPHCAAFHADQYQQLKTDYIDTGKVRFVFREVYFDRFGLWASMIARCGGEMRFFGISDILYDTQREWIGEGDPAAIADNLRRIGKTAGMDDATLDACLKDETQAEALVAWYTENAERDGIQSTPTFIINGETHSNMAYEELQQILEAELTETAQ</sequence>
<protein>
    <submittedName>
        <fullName evidence="6">DsbA family protein</fullName>
    </submittedName>
</protein>
<feature type="chain" id="PRO_5022983238" evidence="4">
    <location>
        <begin position="28"/>
        <end position="231"/>
    </location>
</feature>
<evidence type="ECO:0000313" key="7">
    <source>
        <dbReference type="Proteomes" id="UP000305887"/>
    </source>
</evidence>
<proteinExistence type="inferred from homology"/>
<gene>
    <name evidence="6" type="ORF">FHG66_09660</name>
</gene>
<dbReference type="Pfam" id="PF13462">
    <property type="entry name" value="Thioredoxin_4"/>
    <property type="match status" value="1"/>
</dbReference>
<accession>A0A5C4MUK9</accession>
<feature type="region of interest" description="Disordered" evidence="3">
    <location>
        <begin position="32"/>
        <end position="51"/>
    </location>
</feature>